<reference evidence="2" key="1">
    <citation type="submission" date="2018-02" db="EMBL/GenBank/DDBJ databases">
        <authorList>
            <person name="Silar P."/>
        </authorList>
    </citation>
    <scope>NUCLEOTIDE SEQUENCE [LARGE SCALE GENOMIC DNA]</scope>
    <source>
        <strain evidence="2">T</strain>
    </source>
</reference>
<sequence>MPSVTLPAQTSTPVPLAPSQAKRLYGAIHLFCALKNALPHVSNPHTPDDDSIVTTPDDDRALYRCFVNKIAQICDTKHGGDTVTSAMIVQPGQVEYWIASNSRTKTKMAGVKKFLSDEILKVLGSMKGQDLEDEAKVKAISDSLLKKVIAYCRWRVYKYLRTLVENIGLCLESCAKDSGDDATMAGRLRELLPIAEAAVASWPHDLLSFTQETYRLLMTLKKSYTSSFASFLRLKAPSSENVSKSSPENDSPASPWIETRHAIGRLHSYTLAIRVFIVARGKWPDLFESPEVIPYSSPAKLPSPFQIKERMCTGKDLLNRLTPDDEVHAAYDFFSPQLQARDFDAGLKNSIKDPKCITTVHAEVTLLSNLRRETLCPSPGREDAHWDFFMEDKFGRYIGCSKPTCMLCDIYFEASPVKVDRRKGHGNLYHKWRVADIIQGSMVNGAVEMLVRERKNVIEEMIKTLKKEVKEVLVERRGWRGSRHDSRATPSNPFGSAVTAAGSVRGGLTEGRLMQAQAGLHGSVGSGSGSVQGRGRRGRLVLEEVEEVEEVEDETDGDQGECMEGESVEEVSRLMGQLSVTRGRKEGEDDDDEGGAKL</sequence>
<protein>
    <recommendedName>
        <fullName evidence="4">Matrin-type domain-containing protein</fullName>
    </recommendedName>
</protein>
<feature type="compositionally biased region" description="Acidic residues" evidence="1">
    <location>
        <begin position="588"/>
        <end position="598"/>
    </location>
</feature>
<evidence type="ECO:0000313" key="3">
    <source>
        <dbReference type="Proteomes" id="UP000280685"/>
    </source>
</evidence>
<accession>A0ABY6SC59</accession>
<dbReference type="PANTHER" id="PTHR42037:SF1">
    <property type="match status" value="1"/>
</dbReference>
<dbReference type="Proteomes" id="UP000280685">
    <property type="component" value="Chromosome 5"/>
</dbReference>
<dbReference type="EMBL" id="LR026968">
    <property type="protein sequence ID" value="VBB80964.1"/>
    <property type="molecule type" value="Genomic_DNA"/>
</dbReference>
<name>A0ABY6SC59_PODCO</name>
<organism evidence="2 3">
    <name type="scientific">Podospora comata</name>
    <dbReference type="NCBI Taxonomy" id="48703"/>
    <lineage>
        <taxon>Eukaryota</taxon>
        <taxon>Fungi</taxon>
        <taxon>Dikarya</taxon>
        <taxon>Ascomycota</taxon>
        <taxon>Pezizomycotina</taxon>
        <taxon>Sordariomycetes</taxon>
        <taxon>Sordariomycetidae</taxon>
        <taxon>Sordariales</taxon>
        <taxon>Podosporaceae</taxon>
        <taxon>Podospora</taxon>
    </lineage>
</organism>
<feature type="region of interest" description="Disordered" evidence="1">
    <location>
        <begin position="480"/>
        <end position="500"/>
    </location>
</feature>
<proteinExistence type="predicted"/>
<keyword evidence="3" id="KW-1185">Reference proteome</keyword>
<gene>
    <name evidence="2" type="ORF">PODCO_500070</name>
</gene>
<dbReference type="Pfam" id="PF14441">
    <property type="entry name" value="OTT_1508_deam"/>
    <property type="match status" value="1"/>
</dbReference>
<evidence type="ECO:0008006" key="4">
    <source>
        <dbReference type="Google" id="ProtNLM"/>
    </source>
</evidence>
<evidence type="ECO:0000313" key="2">
    <source>
        <dbReference type="EMBL" id="VBB80964.1"/>
    </source>
</evidence>
<evidence type="ECO:0000256" key="1">
    <source>
        <dbReference type="SAM" id="MobiDB-lite"/>
    </source>
</evidence>
<feature type="region of interest" description="Disordered" evidence="1">
    <location>
        <begin position="548"/>
        <end position="598"/>
    </location>
</feature>
<dbReference type="InterPro" id="IPR027796">
    <property type="entry name" value="OTT_1508_deam-like"/>
</dbReference>
<feature type="compositionally biased region" description="Acidic residues" evidence="1">
    <location>
        <begin position="548"/>
        <end position="569"/>
    </location>
</feature>
<dbReference type="PANTHER" id="PTHR42037">
    <property type="match status" value="1"/>
</dbReference>